<evidence type="ECO:0000256" key="1">
    <source>
        <dbReference type="SAM" id="MobiDB-lite"/>
    </source>
</evidence>
<organism evidence="3 4">
    <name type="scientific">Salvia divinorum</name>
    <name type="common">Maria pastora</name>
    <name type="synonym">Diviner's sage</name>
    <dbReference type="NCBI Taxonomy" id="28513"/>
    <lineage>
        <taxon>Eukaryota</taxon>
        <taxon>Viridiplantae</taxon>
        <taxon>Streptophyta</taxon>
        <taxon>Embryophyta</taxon>
        <taxon>Tracheophyta</taxon>
        <taxon>Spermatophyta</taxon>
        <taxon>Magnoliopsida</taxon>
        <taxon>eudicotyledons</taxon>
        <taxon>Gunneridae</taxon>
        <taxon>Pentapetalae</taxon>
        <taxon>asterids</taxon>
        <taxon>lamiids</taxon>
        <taxon>Lamiales</taxon>
        <taxon>Lamiaceae</taxon>
        <taxon>Nepetoideae</taxon>
        <taxon>Mentheae</taxon>
        <taxon>Salviinae</taxon>
        <taxon>Salvia</taxon>
        <taxon>Salvia subgen. Calosphace</taxon>
    </lineage>
</organism>
<feature type="region of interest" description="Disordered" evidence="1">
    <location>
        <begin position="1"/>
        <end position="31"/>
    </location>
</feature>
<dbReference type="Pfam" id="PF13259">
    <property type="entry name" value="clamp_Gag1-like"/>
    <property type="match status" value="1"/>
</dbReference>
<dbReference type="AlphaFoldDB" id="A0ABD1H4P3"/>
<accession>A0ABD1H4P3</accession>
<name>A0ABD1H4P3_SALDI</name>
<evidence type="ECO:0000313" key="4">
    <source>
        <dbReference type="Proteomes" id="UP001567538"/>
    </source>
</evidence>
<proteinExistence type="predicted"/>
<evidence type="ECO:0000259" key="2">
    <source>
        <dbReference type="Pfam" id="PF13259"/>
    </source>
</evidence>
<dbReference type="Proteomes" id="UP001567538">
    <property type="component" value="Unassembled WGS sequence"/>
</dbReference>
<reference evidence="3 4" key="1">
    <citation type="submission" date="2024-06" db="EMBL/GenBank/DDBJ databases">
        <title>A chromosome level genome sequence of Diviner's sage (Salvia divinorum).</title>
        <authorList>
            <person name="Ford S.A."/>
            <person name="Ro D.-K."/>
            <person name="Ness R.W."/>
            <person name="Phillips M.A."/>
        </authorList>
    </citation>
    <scope>NUCLEOTIDE SEQUENCE [LARGE SCALE GENOMIC DNA]</scope>
    <source>
        <strain evidence="3">SAF-2024a</strain>
        <tissue evidence="3">Leaf</tissue>
    </source>
</reference>
<protein>
    <recommendedName>
        <fullName evidence="2">Gag1-like clamp domain-containing protein</fullName>
    </recommendedName>
</protein>
<dbReference type="EMBL" id="JBEAFC010000007">
    <property type="protein sequence ID" value="KAL1551392.1"/>
    <property type="molecule type" value="Genomic_DNA"/>
</dbReference>
<evidence type="ECO:0000313" key="3">
    <source>
        <dbReference type="EMBL" id="KAL1551392.1"/>
    </source>
</evidence>
<sequence length="126" mass="14398">MRSSPTCFGMRMSSRDMPTPKHANQGAGCSRESTEYVNPGLVLWNESREKWVADKKLATRSHQLFHGLKLRSICMDTKLHLCSANTSKDMHKLLNSAEPFPRHVPLGEMVDFLVNVWDDEGMYEMI</sequence>
<feature type="domain" description="Gag1-like clamp" evidence="2">
    <location>
        <begin position="24"/>
        <end position="124"/>
    </location>
</feature>
<comment type="caution">
    <text evidence="3">The sequence shown here is derived from an EMBL/GenBank/DDBJ whole genome shotgun (WGS) entry which is preliminary data.</text>
</comment>
<gene>
    <name evidence="3" type="ORF">AAHA92_19243</name>
</gene>
<dbReference type="PANTHER" id="PTHR33373">
    <property type="entry name" value="OS07G0479600 PROTEIN"/>
    <property type="match status" value="1"/>
</dbReference>
<dbReference type="InterPro" id="IPR025124">
    <property type="entry name" value="Gag1-like_clamp"/>
</dbReference>
<keyword evidence="4" id="KW-1185">Reference proteome</keyword>
<dbReference type="PANTHER" id="PTHR33373:SF1">
    <property type="entry name" value="DUF4050 DOMAIN-CONTAINING PROTEIN"/>
    <property type="match status" value="1"/>
</dbReference>